<dbReference type="GeneTree" id="ENSGT00940000160093"/>
<evidence type="ECO:0000256" key="19">
    <source>
        <dbReference type="SAM" id="MobiDB-lite"/>
    </source>
</evidence>
<evidence type="ECO:0000256" key="8">
    <source>
        <dbReference type="ARBA" id="ARBA00022843"/>
    </source>
</evidence>
<feature type="region of interest" description="Disordered" evidence="19">
    <location>
        <begin position="810"/>
        <end position="844"/>
    </location>
</feature>
<comment type="catalytic activity">
    <reaction evidence="15">
        <text>K(+)(in) = K(+)(out)</text>
        <dbReference type="Rhea" id="RHEA:29463"/>
        <dbReference type="ChEBI" id="CHEBI:29103"/>
    </reaction>
</comment>
<keyword evidence="11 20" id="KW-1133">Transmembrane helix</keyword>
<dbReference type="Gene3D" id="6.10.140.1910">
    <property type="match status" value="2"/>
</dbReference>
<keyword evidence="4" id="KW-0633">Potassium transport</keyword>
<name>A0A7N4P2T0_SARHA</name>
<dbReference type="Pfam" id="PF03520">
    <property type="entry name" value="KCNQ_channel"/>
    <property type="match status" value="1"/>
</dbReference>
<feature type="compositionally biased region" description="Polar residues" evidence="19">
    <location>
        <begin position="426"/>
        <end position="445"/>
    </location>
</feature>
<comment type="catalytic activity">
    <reaction evidence="18">
        <text>Cs(+)(in) = Cs(+)(out)</text>
        <dbReference type="Rhea" id="RHEA:78555"/>
        <dbReference type="ChEBI" id="CHEBI:49547"/>
    </reaction>
</comment>
<keyword evidence="6 20" id="KW-0812">Transmembrane</keyword>
<feature type="transmembrane region" description="Helical" evidence="20">
    <location>
        <begin position="168"/>
        <end position="187"/>
    </location>
</feature>
<comment type="catalytic activity">
    <reaction evidence="17">
        <text>Rb(+)(in) = Rb(+)(out)</text>
        <dbReference type="Rhea" id="RHEA:78547"/>
        <dbReference type="ChEBI" id="CHEBI:49847"/>
    </reaction>
</comment>
<evidence type="ECO:0000256" key="12">
    <source>
        <dbReference type="ARBA" id="ARBA00023065"/>
    </source>
</evidence>
<evidence type="ECO:0000256" key="13">
    <source>
        <dbReference type="ARBA" id="ARBA00023136"/>
    </source>
</evidence>
<dbReference type="PRINTS" id="PR00169">
    <property type="entry name" value="KCHANNEL"/>
</dbReference>
<dbReference type="PRINTS" id="PR01461">
    <property type="entry name" value="KCNQ2CHANNEL"/>
</dbReference>
<feature type="region of interest" description="Disordered" evidence="19">
    <location>
        <begin position="569"/>
        <end position="591"/>
    </location>
</feature>
<feature type="transmembrane region" description="Helical" evidence="20">
    <location>
        <begin position="93"/>
        <end position="112"/>
    </location>
</feature>
<feature type="region of interest" description="Disordered" evidence="19">
    <location>
        <begin position="667"/>
        <end position="729"/>
    </location>
</feature>
<dbReference type="Pfam" id="PF16642">
    <property type="entry name" value="KCNQ2_u3"/>
    <property type="match status" value="1"/>
</dbReference>
<reference evidence="23" key="2">
    <citation type="submission" date="2025-08" db="UniProtKB">
        <authorList>
            <consortium name="Ensembl"/>
        </authorList>
    </citation>
    <scope>IDENTIFICATION</scope>
</reference>
<dbReference type="FunFam" id="1.10.287.70:FF:000016">
    <property type="entry name" value="Putative potassium voltage-gated channel subfamily KQT member 2"/>
    <property type="match status" value="1"/>
</dbReference>
<evidence type="ECO:0000256" key="7">
    <source>
        <dbReference type="ARBA" id="ARBA00022826"/>
    </source>
</evidence>
<evidence type="ECO:0000256" key="6">
    <source>
        <dbReference type="ARBA" id="ARBA00022692"/>
    </source>
</evidence>
<dbReference type="InterPro" id="IPR003937">
    <property type="entry name" value="K_chnl_volt-dep_KCNQ"/>
</dbReference>
<dbReference type="AlphaFoldDB" id="A0A7N4P2T0"/>
<feature type="domain" description="Ion transport" evidence="21">
    <location>
        <begin position="96"/>
        <end position="322"/>
    </location>
</feature>
<evidence type="ECO:0000313" key="24">
    <source>
        <dbReference type="Proteomes" id="UP000007648"/>
    </source>
</evidence>
<evidence type="ECO:0000256" key="5">
    <source>
        <dbReference type="ARBA" id="ARBA00022553"/>
    </source>
</evidence>
<dbReference type="FunFam" id="1.20.120.350:FF:000017">
    <property type="entry name" value="potassium voltage-gated channel subfamily KQT member 1"/>
    <property type="match status" value="1"/>
</dbReference>
<accession>A0A7N4P2T0</accession>
<keyword evidence="10" id="KW-0630">Potassium</keyword>
<dbReference type="GO" id="GO:0008076">
    <property type="term" value="C:voltage-gated potassium channel complex"/>
    <property type="evidence" value="ECO:0007669"/>
    <property type="project" value="UniProtKB-ARBA"/>
</dbReference>
<evidence type="ECO:0000256" key="14">
    <source>
        <dbReference type="ARBA" id="ARBA00023303"/>
    </source>
</evidence>
<comment type="catalytic activity">
    <reaction evidence="16">
        <text>Na(+)(in) = Na(+)(out)</text>
        <dbReference type="Rhea" id="RHEA:34963"/>
        <dbReference type="ChEBI" id="CHEBI:29101"/>
    </reaction>
</comment>
<dbReference type="SUPFAM" id="SSF81324">
    <property type="entry name" value="Voltage-gated potassium channels"/>
    <property type="match status" value="1"/>
</dbReference>
<feature type="compositionally biased region" description="Basic and acidic residues" evidence="19">
    <location>
        <begin position="571"/>
        <end position="580"/>
    </location>
</feature>
<dbReference type="InterPro" id="IPR005821">
    <property type="entry name" value="Ion_trans_dom"/>
</dbReference>
<evidence type="ECO:0000256" key="18">
    <source>
        <dbReference type="ARBA" id="ARBA00044691"/>
    </source>
</evidence>
<feature type="compositionally biased region" description="Polar residues" evidence="19">
    <location>
        <begin position="681"/>
        <end position="703"/>
    </location>
</feature>
<sequence length="844" mass="93551">MVQKSRNGGVYPGPSGEKKLKVGFVGLDPGAPDSTRDGALLIAGSESSKRGSILSKPRSGGAGTGKPPKRNAFYRKLQNFLYNVLERPRGWAFIYHAYVFLLVFSCLVLSVFSTIKEYEKSSEGALYILEIVTIVVFGVEYFVRIWAAGCCCRYRGWRGRLKFARKPFCVIDIMVLIASIAVLAAGSQGNVFATSALRSLRFLQILRMIRMDRRGGTWKLLGSVVYAHSKELVTAWYIGFLCLILASFLVYLAEKGENDHFDTYADALWWGLITLTTIGYGDKYPQTWNGRLLAATFTLIGVSFFALPAGILGSGFALKVQEQHRQKHFEKRRNPAAGLIQSAWRFYATNLSRTDLHSTWQYYERTVTVPMYSSQTQTYGASRLIPPLNQLELLRNLKSKSGLTFRKEPQPEPSPSPRGVGAKGKSSPQAQTVRRSPSADQSIEDSPSKVPKSWSFGDRNRARQAFRIKGAASRQNSEEASLPGEDIVDDNKSCNCEFVTEDLTPGLKVSIRAVCVMRFLVSKRKFKESLRPYDVMDVIEQYSAGHLDMLSRIKNLQSRVDQIVGRGPAITDKDRTKGPAEGELPEDPSMMGRLGKVEKQVLSMEKKLDFLVNIYMQRMGIPPTETEAYFGSKEPEPAPPYHSPEESREHIDKNGCIIKIIRSTSSMGQKNFSAPPAPAMPSNTCPPSTSWQHQAYQRQSHGSSPVGDNGSLVRIPPPPSHERSLSAYSGGNRASMEFLRNEDMAVKHHESALRDSDTSISIPSVDHEELERSFSGFSISQSKENLDMLNSCYAAVAPCAKIRPYIAEGESDTDSDLCTPCGPPPRSATGEGPFSDMGWSGPRK</sequence>
<dbReference type="PRINTS" id="PR01459">
    <property type="entry name" value="KCNQCHANNEL"/>
</dbReference>
<feature type="region of interest" description="Disordered" evidence="19">
    <location>
        <begin position="48"/>
        <end position="67"/>
    </location>
</feature>
<dbReference type="Gene3D" id="1.10.287.70">
    <property type="match status" value="1"/>
</dbReference>
<dbReference type="Proteomes" id="UP000007648">
    <property type="component" value="Unassembled WGS sequence"/>
</dbReference>
<feature type="domain" description="Potassium channel voltage dependent KCNQ C-terminal" evidence="22">
    <location>
        <begin position="436"/>
        <end position="620"/>
    </location>
</feature>
<feature type="transmembrane region" description="Helical" evidence="20">
    <location>
        <begin position="293"/>
        <end position="318"/>
    </location>
</feature>
<evidence type="ECO:0000256" key="3">
    <source>
        <dbReference type="ARBA" id="ARBA00022475"/>
    </source>
</evidence>
<feature type="transmembrane region" description="Helical" evidence="20">
    <location>
        <begin position="124"/>
        <end position="147"/>
    </location>
</feature>
<evidence type="ECO:0000256" key="2">
    <source>
        <dbReference type="ARBA" id="ARBA00022448"/>
    </source>
</evidence>
<dbReference type="PANTHER" id="PTHR47735:SF4">
    <property type="entry name" value="POTASSIUM VOLTAGE-GATED CHANNEL SUBFAMILY KQT MEMBER 2"/>
    <property type="match status" value="1"/>
</dbReference>
<dbReference type="PANTHER" id="PTHR47735">
    <property type="entry name" value="POTASSIUM VOLTAGE-GATED CHANNEL SUBFAMILY KQT MEMBER 4"/>
    <property type="match status" value="1"/>
</dbReference>
<evidence type="ECO:0000256" key="4">
    <source>
        <dbReference type="ARBA" id="ARBA00022538"/>
    </source>
</evidence>
<evidence type="ECO:0000256" key="15">
    <source>
        <dbReference type="ARBA" id="ARBA00034430"/>
    </source>
</evidence>
<keyword evidence="8" id="KW-0832">Ubl conjugation</keyword>
<dbReference type="InterPro" id="IPR013821">
    <property type="entry name" value="K_chnl_volt-dep_KCNQ_C"/>
</dbReference>
<keyword evidence="12" id="KW-0406">Ion transport</keyword>
<keyword evidence="9" id="KW-0851">Voltage-gated channel</keyword>
<proteinExistence type="predicted"/>
<evidence type="ECO:0000256" key="17">
    <source>
        <dbReference type="ARBA" id="ARBA00044657"/>
    </source>
</evidence>
<evidence type="ECO:0000256" key="11">
    <source>
        <dbReference type="ARBA" id="ARBA00022989"/>
    </source>
</evidence>
<evidence type="ECO:0000259" key="22">
    <source>
        <dbReference type="Pfam" id="PF03520"/>
    </source>
</evidence>
<keyword evidence="13 20" id="KW-0472">Membrane</keyword>
<evidence type="ECO:0000256" key="1">
    <source>
        <dbReference type="ARBA" id="ARBA00004651"/>
    </source>
</evidence>
<reference evidence="23 24" key="1">
    <citation type="journal article" date="2011" name="Proc. Natl. Acad. Sci. U.S.A.">
        <title>Genetic diversity and population structure of the endangered marsupial Sarcophilus harrisii (Tasmanian devil).</title>
        <authorList>
            <person name="Miller W."/>
            <person name="Hayes V.M."/>
            <person name="Ratan A."/>
            <person name="Petersen D.C."/>
            <person name="Wittekindt N.E."/>
            <person name="Miller J."/>
            <person name="Walenz B."/>
            <person name="Knight J."/>
            <person name="Qi J."/>
            <person name="Zhao F."/>
            <person name="Wang Q."/>
            <person name="Bedoya-Reina O.C."/>
            <person name="Katiyar N."/>
            <person name="Tomsho L.P."/>
            <person name="Kasson L.M."/>
            <person name="Hardie R.A."/>
            <person name="Woodbridge P."/>
            <person name="Tindall E.A."/>
            <person name="Bertelsen M.F."/>
            <person name="Dixon D."/>
            <person name="Pyecroft S."/>
            <person name="Helgen K.M."/>
            <person name="Lesk A.M."/>
            <person name="Pringle T.H."/>
            <person name="Patterson N."/>
            <person name="Zhang Y."/>
            <person name="Kreiss A."/>
            <person name="Woods G.M."/>
            <person name="Jones M.E."/>
            <person name="Schuster S.C."/>
        </authorList>
    </citation>
    <scope>NUCLEOTIDE SEQUENCE [LARGE SCALE GENOMIC DNA]</scope>
</reference>
<keyword evidence="5" id="KW-0597">Phosphoprotein</keyword>
<keyword evidence="14" id="KW-0407">Ion channel</keyword>
<dbReference type="Pfam" id="PF00520">
    <property type="entry name" value="Ion_trans"/>
    <property type="match status" value="1"/>
</dbReference>
<evidence type="ECO:0000256" key="10">
    <source>
        <dbReference type="ARBA" id="ARBA00022958"/>
    </source>
</evidence>
<keyword evidence="3" id="KW-1003">Cell membrane</keyword>
<dbReference type="Pfam" id="PF11956">
    <property type="entry name" value="KCNQC3-Ank-G_bd"/>
    <property type="match status" value="1"/>
</dbReference>
<dbReference type="Ensembl" id="ENSSHAT00000042627.1">
    <property type="protein sequence ID" value="ENSSHAP00000031651.1"/>
    <property type="gene ID" value="ENSSHAG00000000392.2"/>
</dbReference>
<feature type="region of interest" description="Disordered" evidence="19">
    <location>
        <begin position="630"/>
        <end position="649"/>
    </location>
</feature>
<dbReference type="InterPro" id="IPR020969">
    <property type="entry name" value="Ankyrin-G_BS"/>
</dbReference>
<keyword evidence="2" id="KW-0813">Transport</keyword>
<comment type="subcellular location">
    <subcellularLocation>
        <location evidence="1">Cell membrane</location>
        <topology evidence="1">Multi-pass membrane protein</topology>
    </subcellularLocation>
</comment>
<dbReference type="GO" id="GO:0005249">
    <property type="term" value="F:voltage-gated potassium channel activity"/>
    <property type="evidence" value="ECO:0007669"/>
    <property type="project" value="InterPro"/>
</dbReference>
<evidence type="ECO:0000256" key="9">
    <source>
        <dbReference type="ARBA" id="ARBA00022882"/>
    </source>
</evidence>
<keyword evidence="24" id="KW-1185">Reference proteome</keyword>
<protein>
    <submittedName>
        <fullName evidence="23">Potassium voltage-gated channel subfamily Q member 2</fullName>
    </submittedName>
</protein>
<evidence type="ECO:0000256" key="16">
    <source>
        <dbReference type="ARBA" id="ARBA00036239"/>
    </source>
</evidence>
<gene>
    <name evidence="23" type="primary">KCNQ2</name>
</gene>
<organism evidence="23 24">
    <name type="scientific">Sarcophilus harrisii</name>
    <name type="common">Tasmanian devil</name>
    <name type="synonym">Sarcophilus laniarius</name>
    <dbReference type="NCBI Taxonomy" id="9305"/>
    <lineage>
        <taxon>Eukaryota</taxon>
        <taxon>Metazoa</taxon>
        <taxon>Chordata</taxon>
        <taxon>Craniata</taxon>
        <taxon>Vertebrata</taxon>
        <taxon>Euteleostomi</taxon>
        <taxon>Mammalia</taxon>
        <taxon>Metatheria</taxon>
        <taxon>Dasyuromorphia</taxon>
        <taxon>Dasyuridae</taxon>
        <taxon>Sarcophilus</taxon>
    </lineage>
</organism>
<keyword evidence="7" id="KW-0631">Potassium channel</keyword>
<dbReference type="InterPro" id="IPR003947">
    <property type="entry name" value="K_chnl_volt-dep_KCNQ2"/>
</dbReference>
<feature type="transmembrane region" description="Helical" evidence="20">
    <location>
        <begin position="234"/>
        <end position="252"/>
    </location>
</feature>
<feature type="region of interest" description="Disordered" evidence="19">
    <location>
        <begin position="402"/>
        <end position="456"/>
    </location>
</feature>
<evidence type="ECO:0000259" key="21">
    <source>
        <dbReference type="Pfam" id="PF00520"/>
    </source>
</evidence>
<reference evidence="23" key="3">
    <citation type="submission" date="2025-09" db="UniProtKB">
        <authorList>
            <consortium name="Ensembl"/>
        </authorList>
    </citation>
    <scope>IDENTIFICATION</scope>
</reference>
<evidence type="ECO:0000313" key="23">
    <source>
        <dbReference type="Ensembl" id="ENSSHAP00000031651.1"/>
    </source>
</evidence>
<evidence type="ECO:0000256" key="20">
    <source>
        <dbReference type="SAM" id="Phobius"/>
    </source>
</evidence>